<dbReference type="GO" id="GO:0015562">
    <property type="term" value="F:efflux transmembrane transporter activity"/>
    <property type="evidence" value="ECO:0007669"/>
    <property type="project" value="InterPro"/>
</dbReference>
<evidence type="ECO:0000256" key="2">
    <source>
        <dbReference type="SAM" id="Coils"/>
    </source>
</evidence>
<feature type="coiled-coil region" evidence="2">
    <location>
        <begin position="162"/>
        <end position="189"/>
    </location>
</feature>
<dbReference type="SUPFAM" id="SSF56954">
    <property type="entry name" value="Outer membrane efflux proteins (OEP)"/>
    <property type="match status" value="1"/>
</dbReference>
<keyword evidence="3" id="KW-0732">Signal</keyword>
<proteinExistence type="inferred from homology"/>
<gene>
    <name evidence="4" type="ORF">DCC35_03475</name>
</gene>
<protein>
    <recommendedName>
        <fullName evidence="6">TolC family protein</fullName>
    </recommendedName>
</protein>
<dbReference type="Pfam" id="PF02321">
    <property type="entry name" value="OEP"/>
    <property type="match status" value="1"/>
</dbReference>
<dbReference type="OrthoDB" id="654651at2"/>
<evidence type="ECO:0008006" key="6">
    <source>
        <dbReference type="Google" id="ProtNLM"/>
    </source>
</evidence>
<accession>A0A4D7JQP1</accession>
<feature type="chain" id="PRO_5020630272" description="TolC family protein" evidence="3">
    <location>
        <begin position="22"/>
        <end position="233"/>
    </location>
</feature>
<dbReference type="Gene3D" id="1.20.1600.10">
    <property type="entry name" value="Outer membrane efflux proteins (OEP)"/>
    <property type="match status" value="1"/>
</dbReference>
<dbReference type="KEGG" id="fpf:DCC35_03475"/>
<dbReference type="Proteomes" id="UP000298616">
    <property type="component" value="Chromosome"/>
</dbReference>
<feature type="signal peptide" evidence="3">
    <location>
        <begin position="1"/>
        <end position="21"/>
    </location>
</feature>
<dbReference type="InterPro" id="IPR003423">
    <property type="entry name" value="OMP_efflux"/>
</dbReference>
<comment type="similarity">
    <text evidence="1">Belongs to the outer membrane factor (OMF) (TC 1.B.17) family.</text>
</comment>
<keyword evidence="5" id="KW-1185">Reference proteome</keyword>
<evidence type="ECO:0000256" key="3">
    <source>
        <dbReference type="SAM" id="SignalP"/>
    </source>
</evidence>
<dbReference type="PANTHER" id="PTHR30203">
    <property type="entry name" value="OUTER MEMBRANE CATION EFFLUX PROTEIN"/>
    <property type="match status" value="1"/>
</dbReference>
<evidence type="ECO:0000313" key="4">
    <source>
        <dbReference type="EMBL" id="QCK13886.1"/>
    </source>
</evidence>
<reference evidence="4 5" key="1">
    <citation type="submission" date="2018-04" db="EMBL/GenBank/DDBJ databases">
        <title>Complete genome uncultured novel isolate.</title>
        <authorList>
            <person name="Merlino G."/>
        </authorList>
    </citation>
    <scope>NUCLEOTIDE SEQUENCE [LARGE SCALE GENOMIC DNA]</scope>
    <source>
        <strain evidence="5">R1DC9</strain>
    </source>
</reference>
<keyword evidence="2" id="KW-0175">Coiled coil</keyword>
<organism evidence="4 5">
    <name type="scientific">Mangrovivirga cuniculi</name>
    <dbReference type="NCBI Taxonomy" id="2715131"/>
    <lineage>
        <taxon>Bacteria</taxon>
        <taxon>Pseudomonadati</taxon>
        <taxon>Bacteroidota</taxon>
        <taxon>Cytophagia</taxon>
        <taxon>Cytophagales</taxon>
        <taxon>Mangrovivirgaceae</taxon>
        <taxon>Mangrovivirga</taxon>
    </lineage>
</organism>
<dbReference type="AlphaFoldDB" id="A0A4D7JQP1"/>
<dbReference type="InterPro" id="IPR010131">
    <property type="entry name" value="MdtP/NodT-like"/>
</dbReference>
<evidence type="ECO:0000256" key="1">
    <source>
        <dbReference type="ARBA" id="ARBA00007613"/>
    </source>
</evidence>
<name>A0A4D7JQP1_9BACT</name>
<sequence length="233" mass="27249">MIMKKNLLIIFIFIGALSLNAQNVDYDKVILPEEATGLSFEEKLVRLAWLNYPLNRVAENNVEVARKDIHLAQWDWLDNVEAQGNLNEFNIDPAPGEGNQFFPRYNFRLTLKLGDLVNTPVEVKRAKAIYRNSIEEVNAQKLTIRKEVLQRYENFKLYDELLRIYTVSMEDANAEAKLLEEKFKNGETTLNEYNSALRVYNTERIKRMTTQRDREIAKLEVEEMIGMKLEEVN</sequence>
<dbReference type="EMBL" id="CP028923">
    <property type="protein sequence ID" value="QCK13886.1"/>
    <property type="molecule type" value="Genomic_DNA"/>
</dbReference>
<dbReference type="PANTHER" id="PTHR30203:SF24">
    <property type="entry name" value="BLR4935 PROTEIN"/>
    <property type="match status" value="1"/>
</dbReference>
<evidence type="ECO:0000313" key="5">
    <source>
        <dbReference type="Proteomes" id="UP000298616"/>
    </source>
</evidence>